<dbReference type="InterPro" id="IPR003245">
    <property type="entry name" value="Phytocyanin_dom"/>
</dbReference>
<evidence type="ECO:0000313" key="14">
    <source>
        <dbReference type="Proteomes" id="UP001642260"/>
    </source>
</evidence>
<keyword evidence="14" id="KW-1185">Reference proteome</keyword>
<keyword evidence="3" id="KW-0336">GPI-anchor</keyword>
<evidence type="ECO:0000256" key="4">
    <source>
        <dbReference type="ARBA" id="ARBA00022729"/>
    </source>
</evidence>
<dbReference type="GO" id="GO:0098552">
    <property type="term" value="C:side of membrane"/>
    <property type="evidence" value="ECO:0007669"/>
    <property type="project" value="UniProtKB-KW"/>
</dbReference>
<dbReference type="InterPro" id="IPR008972">
    <property type="entry name" value="Cupredoxin"/>
</dbReference>
<evidence type="ECO:0000256" key="6">
    <source>
        <dbReference type="ARBA" id="ARBA00023157"/>
    </source>
</evidence>
<feature type="domain" description="Phytocyanin" evidence="12">
    <location>
        <begin position="26"/>
        <end position="130"/>
    </location>
</feature>
<keyword evidence="5" id="KW-0472">Membrane</keyword>
<keyword evidence="6" id="KW-1015">Disulfide bond</keyword>
<dbReference type="AlphaFoldDB" id="A0ABC8K2L9"/>
<name>A0ABC8K2L9_ERUVS</name>
<reference evidence="13 14" key="1">
    <citation type="submission" date="2022-03" db="EMBL/GenBank/DDBJ databases">
        <authorList>
            <person name="Macdonald S."/>
            <person name="Ahmed S."/>
            <person name="Newling K."/>
        </authorList>
    </citation>
    <scope>NUCLEOTIDE SEQUENCE [LARGE SCALE GENOMIC DNA]</scope>
</reference>
<organism evidence="13 14">
    <name type="scientific">Eruca vesicaria subsp. sativa</name>
    <name type="common">Garden rocket</name>
    <name type="synonym">Eruca sativa</name>
    <dbReference type="NCBI Taxonomy" id="29727"/>
    <lineage>
        <taxon>Eukaryota</taxon>
        <taxon>Viridiplantae</taxon>
        <taxon>Streptophyta</taxon>
        <taxon>Embryophyta</taxon>
        <taxon>Tracheophyta</taxon>
        <taxon>Spermatophyta</taxon>
        <taxon>Magnoliopsida</taxon>
        <taxon>eudicotyledons</taxon>
        <taxon>Gunneridae</taxon>
        <taxon>Pentapetalae</taxon>
        <taxon>rosids</taxon>
        <taxon>malvids</taxon>
        <taxon>Brassicales</taxon>
        <taxon>Brassicaceae</taxon>
        <taxon>Brassiceae</taxon>
        <taxon>Eruca</taxon>
    </lineage>
</organism>
<evidence type="ECO:0000256" key="3">
    <source>
        <dbReference type="ARBA" id="ARBA00022622"/>
    </source>
</evidence>
<feature type="signal peptide" evidence="11">
    <location>
        <begin position="1"/>
        <end position="21"/>
    </location>
</feature>
<keyword evidence="8" id="KW-0449">Lipoprotein</keyword>
<dbReference type="PANTHER" id="PTHR33021:SF540">
    <property type="entry name" value="EARLY NODULIN-LIKE PROTEIN 12"/>
    <property type="match status" value="1"/>
</dbReference>
<dbReference type="InterPro" id="IPR041846">
    <property type="entry name" value="ENL_dom"/>
</dbReference>
<dbReference type="EMBL" id="CAKOAT010177377">
    <property type="protein sequence ID" value="CAH8352827.1"/>
    <property type="molecule type" value="Genomic_DNA"/>
</dbReference>
<comment type="similarity">
    <text evidence="9">Belongs to the early nodulin-like (ENODL) family.</text>
</comment>
<evidence type="ECO:0000256" key="2">
    <source>
        <dbReference type="ARBA" id="ARBA00022475"/>
    </source>
</evidence>
<dbReference type="CDD" id="cd11019">
    <property type="entry name" value="OsENODL1_like"/>
    <property type="match status" value="1"/>
</dbReference>
<dbReference type="PROSITE" id="PS51485">
    <property type="entry name" value="PHYTOCYANIN"/>
    <property type="match status" value="1"/>
</dbReference>
<protein>
    <recommendedName>
        <fullName evidence="12">Phytocyanin domain-containing protein</fullName>
    </recommendedName>
</protein>
<feature type="chain" id="PRO_5044807585" description="Phytocyanin domain-containing protein" evidence="11">
    <location>
        <begin position="22"/>
        <end position="177"/>
    </location>
</feature>
<evidence type="ECO:0000256" key="8">
    <source>
        <dbReference type="ARBA" id="ARBA00023288"/>
    </source>
</evidence>
<dbReference type="SUPFAM" id="SSF49503">
    <property type="entry name" value="Cupredoxins"/>
    <property type="match status" value="1"/>
</dbReference>
<dbReference type="Pfam" id="PF02298">
    <property type="entry name" value="Cu_bind_like"/>
    <property type="match status" value="1"/>
</dbReference>
<dbReference type="Gene3D" id="2.60.40.420">
    <property type="entry name" value="Cupredoxins - blue copper proteins"/>
    <property type="match status" value="1"/>
</dbReference>
<evidence type="ECO:0000256" key="10">
    <source>
        <dbReference type="SAM" id="MobiDB-lite"/>
    </source>
</evidence>
<keyword evidence="7" id="KW-0325">Glycoprotein</keyword>
<dbReference type="GO" id="GO:0005886">
    <property type="term" value="C:plasma membrane"/>
    <property type="evidence" value="ECO:0007669"/>
    <property type="project" value="UniProtKB-SubCell"/>
</dbReference>
<gene>
    <name evidence="13" type="ORF">ERUC_LOCUS18760</name>
</gene>
<proteinExistence type="inferred from homology"/>
<comment type="caution">
    <text evidence="13">The sequence shown here is derived from an EMBL/GenBank/DDBJ whole genome shotgun (WGS) entry which is preliminary data.</text>
</comment>
<accession>A0ABC8K2L9</accession>
<feature type="region of interest" description="Disordered" evidence="10">
    <location>
        <begin position="132"/>
        <end position="152"/>
    </location>
</feature>
<dbReference type="InterPro" id="IPR039391">
    <property type="entry name" value="Phytocyanin-like"/>
</dbReference>
<evidence type="ECO:0000256" key="7">
    <source>
        <dbReference type="ARBA" id="ARBA00023180"/>
    </source>
</evidence>
<evidence type="ECO:0000256" key="11">
    <source>
        <dbReference type="SAM" id="SignalP"/>
    </source>
</evidence>
<sequence length="177" mass="18958">MGIIVPILTLIFLLLTRVSHAESKPRVILVGGSAGSWKVPDHDKNTLNHWAEKNRFKVGDILEWKYDGKSDSVLQVTEEDYNGCKTTKPLKKFNDGDTKIKLKDSGAHFFISGASDHCVRGEKITLRVMPEGKTHGGIRGSPKVSPSAPAPAPSAAVGLKVGSGLFLTAVAIGLAMV</sequence>
<dbReference type="PANTHER" id="PTHR33021">
    <property type="entry name" value="BLUE COPPER PROTEIN"/>
    <property type="match status" value="1"/>
</dbReference>
<evidence type="ECO:0000313" key="13">
    <source>
        <dbReference type="EMBL" id="CAH8352827.1"/>
    </source>
</evidence>
<feature type="compositionally biased region" description="Low complexity" evidence="10">
    <location>
        <begin position="141"/>
        <end position="152"/>
    </location>
</feature>
<comment type="subcellular location">
    <subcellularLocation>
        <location evidence="1">Cell membrane</location>
        <topology evidence="1">Lipid-anchor</topology>
        <topology evidence="1">GPI-anchor</topology>
    </subcellularLocation>
</comment>
<dbReference type="Proteomes" id="UP001642260">
    <property type="component" value="Unassembled WGS sequence"/>
</dbReference>
<evidence type="ECO:0000256" key="1">
    <source>
        <dbReference type="ARBA" id="ARBA00004609"/>
    </source>
</evidence>
<evidence type="ECO:0000256" key="9">
    <source>
        <dbReference type="ARBA" id="ARBA00035011"/>
    </source>
</evidence>
<dbReference type="FunFam" id="2.60.40.420:FF:000010">
    <property type="entry name" value="Early nodulin-like protein 1"/>
    <property type="match status" value="1"/>
</dbReference>
<keyword evidence="2" id="KW-1003">Cell membrane</keyword>
<keyword evidence="4 11" id="KW-0732">Signal</keyword>
<evidence type="ECO:0000256" key="5">
    <source>
        <dbReference type="ARBA" id="ARBA00023136"/>
    </source>
</evidence>
<evidence type="ECO:0000259" key="12">
    <source>
        <dbReference type="PROSITE" id="PS51485"/>
    </source>
</evidence>